<reference evidence="2" key="2">
    <citation type="journal article" date="2015" name="Data Brief">
        <title>Shoot transcriptome of the giant reed, Arundo donax.</title>
        <authorList>
            <person name="Barrero R.A."/>
            <person name="Guerrero F.D."/>
            <person name="Moolhuijzen P."/>
            <person name="Goolsby J.A."/>
            <person name="Tidwell J."/>
            <person name="Bellgard S.E."/>
            <person name="Bellgard M.I."/>
        </authorList>
    </citation>
    <scope>NUCLEOTIDE SEQUENCE</scope>
    <source>
        <tissue evidence="2">Shoot tissue taken approximately 20 cm above the soil surface</tissue>
    </source>
</reference>
<feature type="region of interest" description="Disordered" evidence="1">
    <location>
        <begin position="1"/>
        <end position="95"/>
    </location>
</feature>
<sequence>MPKQKIQIREVEGSRIQEQQQQQQPAEDARMNKPTGRNKSMKFFLHHNYTPKNANPSNAPILTTPGHSPLQGPDRLRAAPSRGRAGRGGPLAGDQVLVAPDRGRVGRWGLGILEALLVVDLPQPLDLLL</sequence>
<organism evidence="2">
    <name type="scientific">Arundo donax</name>
    <name type="common">Giant reed</name>
    <name type="synonym">Donax arundinaceus</name>
    <dbReference type="NCBI Taxonomy" id="35708"/>
    <lineage>
        <taxon>Eukaryota</taxon>
        <taxon>Viridiplantae</taxon>
        <taxon>Streptophyta</taxon>
        <taxon>Embryophyta</taxon>
        <taxon>Tracheophyta</taxon>
        <taxon>Spermatophyta</taxon>
        <taxon>Magnoliopsida</taxon>
        <taxon>Liliopsida</taxon>
        <taxon>Poales</taxon>
        <taxon>Poaceae</taxon>
        <taxon>PACMAD clade</taxon>
        <taxon>Arundinoideae</taxon>
        <taxon>Arundineae</taxon>
        <taxon>Arundo</taxon>
    </lineage>
</organism>
<protein>
    <submittedName>
        <fullName evidence="2">Uncharacterized protein</fullName>
    </submittedName>
</protein>
<name>A0A0A9DX27_ARUDO</name>
<reference evidence="2" key="1">
    <citation type="submission" date="2014-09" db="EMBL/GenBank/DDBJ databases">
        <authorList>
            <person name="Magalhaes I.L.F."/>
            <person name="Oliveira U."/>
            <person name="Santos F.R."/>
            <person name="Vidigal T.H.D.A."/>
            <person name="Brescovit A.D."/>
            <person name="Santos A.J."/>
        </authorList>
    </citation>
    <scope>NUCLEOTIDE SEQUENCE</scope>
    <source>
        <tissue evidence="2">Shoot tissue taken approximately 20 cm above the soil surface</tissue>
    </source>
</reference>
<dbReference type="AlphaFoldDB" id="A0A0A9DX27"/>
<dbReference type="EMBL" id="GBRH01207675">
    <property type="protein sequence ID" value="JAD90220.1"/>
    <property type="molecule type" value="Transcribed_RNA"/>
</dbReference>
<proteinExistence type="predicted"/>
<evidence type="ECO:0000313" key="2">
    <source>
        <dbReference type="EMBL" id="JAD90220.1"/>
    </source>
</evidence>
<evidence type="ECO:0000256" key="1">
    <source>
        <dbReference type="SAM" id="MobiDB-lite"/>
    </source>
</evidence>
<feature type="compositionally biased region" description="Polar residues" evidence="1">
    <location>
        <begin position="50"/>
        <end position="61"/>
    </location>
</feature>
<accession>A0A0A9DX27</accession>